<dbReference type="AlphaFoldDB" id="A0A1Y2CRE6"/>
<dbReference type="GO" id="GO:0005737">
    <property type="term" value="C:cytoplasm"/>
    <property type="evidence" value="ECO:0007669"/>
    <property type="project" value="UniProtKB-SubCell"/>
</dbReference>
<name>A0A1Y2CRE6_9FUNG</name>
<sequence length="1153" mass="124637">MQQTFVGTEQVVASFLRESEDTLLVVRTLSGSEAGRVRLGLGRVSATCISSVGSVVVVGTSSSSVLLVGLYRTLNQNQNHFQFEFEFKVRRVVVPLSDEAAHAIHVASALDSVTVLTHCRAFVHIDIVQGDVLAVYAAPPQSTNTIQVIPIHNAHIAPAILEAMPPLNSQTREIPLPAPPPSRRFLSIGSDPMLAVLFANNDSSVRPQRVVEDLSASVDKLVTGFFSFTKAIFTADDAAAPSSTSSPITPTTNSSNLPDIAPDFQQLSLFVKLEDKQRTLLHAAPSPFSPTLIALLDSWGRVLIFDVQFCETCHIIKGARDAQVAWIYENGFWFLVLLLGRGVLEFWLVVRSKPKDPSSVPSSPWTRTLYTLSADTSSVLKRVCAISVGTDWTLLQSSPSKDPSKPDLSTAIIMSKSTGAIKPVHLPPPSSSSTSTTPTTSPALQQSNSNPATATPQFITSRQILKHVLEESLRANTPESITTLTNFILSQPDIRVQAACLHLITPNLPLTATTTLASTLATSTTPPLLTSPPTPPDTPDNTTTTTTTTADEPTFETKSHLLHNPYTTRPGLTARIDIWAFNTLYTVLQDLTQRDASSPRTGSGARTGVLRDVCDAVCVAGEERDNSAEERDVKVLGETRHSEFVHSFEGRVVRCGCSNSSGGRKRNGDVEGGNSVKLCLKEGWRSGGGVVGRVLFSGLFGGVVGMEEWRRVIGDRFRALDVVQVLVQVLEERKVWGERVVDAVYGVLEMLLGEGGGGDSSDLVQWLLDYCWKSSVIPVGYVIVHILSLLSSAKHLDLPHLDLLLTKSKDCFFLLRTIPSRLLTPPLSPALLGKTEKTSVPRFIALYQSHIPPSHESSATLSKIYTHFGTSTKTTVPIYLCRQYADIWLTSPQDTTALHKCLTSLKSITHPILRNAVILFLFHHVMSMKLRALIEMIDKNRKAPKDQACMHNLGGMDVSAVRVFLEVCSEMLGEGCLVVEEGLVGAREICGDLVDALREVSGLVSGVASGGDGGVSGLHEDDVTVSAAGMGSWGVAGLDVYLDDAFAGILGRIKGPAENGLEISRELVRDHLVMIRVLLVIFQYDLKMVRPSRLFGSKVVFGRTLFGVSSSLVVGGAGGSGGMNDEEFAQVVNERALFAAKIENKELARTVFS</sequence>
<dbReference type="EMBL" id="MCGO01000009">
    <property type="protein sequence ID" value="ORY49527.1"/>
    <property type="molecule type" value="Genomic_DNA"/>
</dbReference>
<dbReference type="Pfam" id="PF14655">
    <property type="entry name" value="RAB3GAP2_N"/>
    <property type="match status" value="1"/>
</dbReference>
<dbReference type="Pfam" id="PF14656">
    <property type="entry name" value="RAB3GAP2_C"/>
    <property type="match status" value="1"/>
</dbReference>
<evidence type="ECO:0000313" key="8">
    <source>
        <dbReference type="EMBL" id="ORY49527.1"/>
    </source>
</evidence>
<dbReference type="OrthoDB" id="2154260at2759"/>
<comment type="caution">
    <text evidence="8">The sequence shown here is derived from an EMBL/GenBank/DDBJ whole genome shotgun (WGS) entry which is preliminary data.</text>
</comment>
<keyword evidence="4" id="KW-0963">Cytoplasm</keyword>
<evidence type="ECO:0000313" key="9">
    <source>
        <dbReference type="Proteomes" id="UP000193642"/>
    </source>
</evidence>
<evidence type="ECO:0000259" key="6">
    <source>
        <dbReference type="Pfam" id="PF14655"/>
    </source>
</evidence>
<dbReference type="PANTHER" id="PTHR12472">
    <property type="entry name" value="RAB3-GAP REGULATORY DOMAIN"/>
    <property type="match status" value="1"/>
</dbReference>
<dbReference type="STRING" id="329046.A0A1Y2CRE6"/>
<comment type="similarity">
    <text evidence="2">Belongs to the Rab3-GAP regulatory subunit family.</text>
</comment>
<keyword evidence="9" id="KW-1185">Reference proteome</keyword>
<feature type="compositionally biased region" description="Low complexity" evidence="5">
    <location>
        <begin position="539"/>
        <end position="551"/>
    </location>
</feature>
<dbReference type="InterPro" id="IPR029257">
    <property type="entry name" value="RAB3GAP2_C"/>
</dbReference>
<dbReference type="InterPro" id="IPR026059">
    <property type="entry name" value="Rab3GAP2"/>
</dbReference>
<gene>
    <name evidence="8" type="ORF">BCR33DRAFT_781780</name>
</gene>
<comment type="subcellular location">
    <subcellularLocation>
        <location evidence="1">Cytoplasm</location>
    </subcellularLocation>
</comment>
<dbReference type="PANTHER" id="PTHR12472:SF0">
    <property type="entry name" value="RAB3 GTPASE-ACTIVATING PROTEIN NON-CATALYTIC SUBUNIT"/>
    <property type="match status" value="1"/>
</dbReference>
<feature type="region of interest" description="Disordered" evidence="5">
    <location>
        <begin position="521"/>
        <end position="551"/>
    </location>
</feature>
<proteinExistence type="inferred from homology"/>
<reference evidence="8 9" key="1">
    <citation type="submission" date="2016-07" db="EMBL/GenBank/DDBJ databases">
        <title>Pervasive Adenine N6-methylation of Active Genes in Fungi.</title>
        <authorList>
            <consortium name="DOE Joint Genome Institute"/>
            <person name="Mondo S.J."/>
            <person name="Dannebaum R.O."/>
            <person name="Kuo R.C."/>
            <person name="Labutti K."/>
            <person name="Haridas S."/>
            <person name="Kuo A."/>
            <person name="Salamov A."/>
            <person name="Ahrendt S.R."/>
            <person name="Lipzen A."/>
            <person name="Sullivan W."/>
            <person name="Andreopoulos W.B."/>
            <person name="Clum A."/>
            <person name="Lindquist E."/>
            <person name="Daum C."/>
            <person name="Ramamoorthy G.K."/>
            <person name="Gryganskyi A."/>
            <person name="Culley D."/>
            <person name="Magnuson J.K."/>
            <person name="James T.Y."/>
            <person name="O'Malley M.A."/>
            <person name="Stajich J.E."/>
            <person name="Spatafora J.W."/>
            <person name="Visel A."/>
            <person name="Grigoriev I.V."/>
        </authorList>
    </citation>
    <scope>NUCLEOTIDE SEQUENCE [LARGE SCALE GENOMIC DNA]</scope>
    <source>
        <strain evidence="8 9">JEL800</strain>
    </source>
</reference>
<protein>
    <submittedName>
        <fullName evidence="8">Uncharacterized protein</fullName>
    </submittedName>
</protein>
<evidence type="ECO:0000256" key="3">
    <source>
        <dbReference type="ARBA" id="ARBA00022468"/>
    </source>
</evidence>
<feature type="compositionally biased region" description="Pro residues" evidence="5">
    <location>
        <begin position="529"/>
        <end position="538"/>
    </location>
</feature>
<evidence type="ECO:0000256" key="2">
    <source>
        <dbReference type="ARBA" id="ARBA00008153"/>
    </source>
</evidence>
<feature type="compositionally biased region" description="Polar residues" evidence="5">
    <location>
        <begin position="443"/>
        <end position="454"/>
    </location>
</feature>
<feature type="compositionally biased region" description="Low complexity" evidence="5">
    <location>
        <begin position="431"/>
        <end position="442"/>
    </location>
</feature>
<evidence type="ECO:0000259" key="7">
    <source>
        <dbReference type="Pfam" id="PF14656"/>
    </source>
</evidence>
<evidence type="ECO:0000256" key="5">
    <source>
        <dbReference type="SAM" id="MobiDB-lite"/>
    </source>
</evidence>
<evidence type="ECO:0000256" key="1">
    <source>
        <dbReference type="ARBA" id="ARBA00004496"/>
    </source>
</evidence>
<feature type="region of interest" description="Disordered" evidence="5">
    <location>
        <begin position="420"/>
        <end position="454"/>
    </location>
</feature>
<evidence type="ECO:0000256" key="4">
    <source>
        <dbReference type="ARBA" id="ARBA00022490"/>
    </source>
</evidence>
<feature type="domain" description="Rab3-GAP regulatory subunit N-terminal" evidence="6">
    <location>
        <begin position="179"/>
        <end position="327"/>
    </location>
</feature>
<feature type="domain" description="Rab3GAP regulatory subunit C-terminal" evidence="7">
    <location>
        <begin position="856"/>
        <end position="972"/>
    </location>
</feature>
<dbReference type="Proteomes" id="UP000193642">
    <property type="component" value="Unassembled WGS sequence"/>
</dbReference>
<dbReference type="GO" id="GO:0005096">
    <property type="term" value="F:GTPase activator activity"/>
    <property type="evidence" value="ECO:0007669"/>
    <property type="project" value="UniProtKB-KW"/>
</dbReference>
<organism evidence="8 9">
    <name type="scientific">Rhizoclosmatium globosum</name>
    <dbReference type="NCBI Taxonomy" id="329046"/>
    <lineage>
        <taxon>Eukaryota</taxon>
        <taxon>Fungi</taxon>
        <taxon>Fungi incertae sedis</taxon>
        <taxon>Chytridiomycota</taxon>
        <taxon>Chytridiomycota incertae sedis</taxon>
        <taxon>Chytridiomycetes</taxon>
        <taxon>Chytridiales</taxon>
        <taxon>Chytriomycetaceae</taxon>
        <taxon>Rhizoclosmatium</taxon>
    </lineage>
</organism>
<keyword evidence="3" id="KW-0343">GTPase activation</keyword>
<dbReference type="InterPro" id="IPR032839">
    <property type="entry name" value="RAB3GAP_N"/>
</dbReference>
<accession>A0A1Y2CRE6</accession>